<dbReference type="SUPFAM" id="SSF46689">
    <property type="entry name" value="Homeodomain-like"/>
    <property type="match status" value="2"/>
</dbReference>
<dbReference type="Proteomes" id="UP000535838">
    <property type="component" value="Unassembled WGS sequence"/>
</dbReference>
<dbReference type="SMART" id="SM00342">
    <property type="entry name" value="HTH_ARAC"/>
    <property type="match status" value="1"/>
</dbReference>
<proteinExistence type="predicted"/>
<dbReference type="PANTHER" id="PTHR43280">
    <property type="entry name" value="ARAC-FAMILY TRANSCRIPTIONAL REGULATOR"/>
    <property type="match status" value="1"/>
</dbReference>
<dbReference type="CDD" id="cd17536">
    <property type="entry name" value="REC_YesN-like"/>
    <property type="match status" value="1"/>
</dbReference>
<comment type="caution">
    <text evidence="7">The sequence shown here is derived from an EMBL/GenBank/DDBJ whole genome shotgun (WGS) entry which is preliminary data.</text>
</comment>
<dbReference type="GO" id="GO:0003700">
    <property type="term" value="F:DNA-binding transcription factor activity"/>
    <property type="evidence" value="ECO:0007669"/>
    <property type="project" value="InterPro"/>
</dbReference>
<evidence type="ECO:0000256" key="1">
    <source>
        <dbReference type="ARBA" id="ARBA00023015"/>
    </source>
</evidence>
<dbReference type="RefSeq" id="WP_185121410.1">
    <property type="nucleotide sequence ID" value="NZ_JACJVQ010000017.1"/>
</dbReference>
<dbReference type="InterPro" id="IPR018060">
    <property type="entry name" value="HTH_AraC"/>
</dbReference>
<dbReference type="Gene3D" id="1.10.10.60">
    <property type="entry name" value="Homeodomain-like"/>
    <property type="match status" value="2"/>
</dbReference>
<keyword evidence="1" id="KW-0805">Transcription regulation</keyword>
<feature type="modified residue" description="4-aspartylphosphate" evidence="4">
    <location>
        <position position="55"/>
    </location>
</feature>
<dbReference type="GO" id="GO:0043565">
    <property type="term" value="F:sequence-specific DNA binding"/>
    <property type="evidence" value="ECO:0007669"/>
    <property type="project" value="InterPro"/>
</dbReference>
<keyword evidence="3" id="KW-0804">Transcription</keyword>
<dbReference type="InterPro" id="IPR020449">
    <property type="entry name" value="Tscrpt_reg_AraC-type_HTH"/>
</dbReference>
<dbReference type="PROSITE" id="PS01124">
    <property type="entry name" value="HTH_ARAC_FAMILY_2"/>
    <property type="match status" value="1"/>
</dbReference>
<organism evidence="7 8">
    <name type="scientific">Cohnella thailandensis</name>
    <dbReference type="NCBI Taxonomy" id="557557"/>
    <lineage>
        <taxon>Bacteria</taxon>
        <taxon>Bacillati</taxon>
        <taxon>Bacillota</taxon>
        <taxon>Bacilli</taxon>
        <taxon>Bacillales</taxon>
        <taxon>Paenibacillaceae</taxon>
        <taxon>Cohnella</taxon>
    </lineage>
</organism>
<keyword evidence="4" id="KW-0597">Phosphoprotein</keyword>
<accession>A0A841T2T0</accession>
<evidence type="ECO:0000313" key="7">
    <source>
        <dbReference type="EMBL" id="MBB6636187.1"/>
    </source>
</evidence>
<dbReference type="GO" id="GO:0000160">
    <property type="term" value="P:phosphorelay signal transduction system"/>
    <property type="evidence" value="ECO:0007669"/>
    <property type="project" value="InterPro"/>
</dbReference>
<evidence type="ECO:0000256" key="2">
    <source>
        <dbReference type="ARBA" id="ARBA00023125"/>
    </source>
</evidence>
<evidence type="ECO:0000256" key="4">
    <source>
        <dbReference type="PROSITE-ProRule" id="PRU00169"/>
    </source>
</evidence>
<feature type="domain" description="Response regulatory" evidence="6">
    <location>
        <begin position="3"/>
        <end position="120"/>
    </location>
</feature>
<evidence type="ECO:0000259" key="5">
    <source>
        <dbReference type="PROSITE" id="PS01124"/>
    </source>
</evidence>
<keyword evidence="2" id="KW-0238">DNA-binding</keyword>
<dbReference type="EMBL" id="JACJVQ010000017">
    <property type="protein sequence ID" value="MBB6636187.1"/>
    <property type="molecule type" value="Genomic_DNA"/>
</dbReference>
<dbReference type="InterPro" id="IPR009057">
    <property type="entry name" value="Homeodomain-like_sf"/>
</dbReference>
<sequence>MLRIAIVDDEERIRLGLAKLIQQAGEAYEVIGLYSSGQELLDALSESQIDLIITDIKMPQMNGLQLIEKVQQRKPKIKFAIVSGFNDFAFARQALRNGVEDYLLKPVDQNELFQLLQQVKTHVELERYRKTVAVDEHIRLLLRNDIEQLPSHMIQEANRELSQTPLLKDHYAVMILHEEQEVSAGRVEKLISGWAREFRILSWEPRQTVIVIAIGSSDHADTAKELGMTLLQKLPAFSKARLGISAINQGALKLRETYRSALGALEAAWYESGTRAFADASHASKRTEEGLQLQRYLDKELSPALHLLDFERVDAILQSWKQDVLKHQLPWFSLRESCSSILAKLRDERRARSLSSSDSEEEAERWIPSRFLDWQSFAAEFLAAVNEQLQQLKDEGKTNRVVETVKTYIDKHYKEELELNRLAETVFLTPSYLSKLFKTETGETITDYIISVRIEHAKDQLSKDNGMKTYEIGELVGYPDPAYFNKVFKKIVGMTPKEYRERARR</sequence>
<dbReference type="Pfam" id="PF12833">
    <property type="entry name" value="HTH_18"/>
    <property type="match status" value="1"/>
</dbReference>
<dbReference type="AlphaFoldDB" id="A0A841T2T0"/>
<dbReference type="SUPFAM" id="SSF52172">
    <property type="entry name" value="CheY-like"/>
    <property type="match status" value="1"/>
</dbReference>
<dbReference type="PRINTS" id="PR00032">
    <property type="entry name" value="HTHARAC"/>
</dbReference>
<evidence type="ECO:0000259" key="6">
    <source>
        <dbReference type="PROSITE" id="PS50110"/>
    </source>
</evidence>
<feature type="domain" description="HTH araC/xylS-type" evidence="5">
    <location>
        <begin position="403"/>
        <end position="502"/>
    </location>
</feature>
<gene>
    <name evidence="7" type="ORF">H7B67_18855</name>
</gene>
<evidence type="ECO:0000313" key="8">
    <source>
        <dbReference type="Proteomes" id="UP000535838"/>
    </source>
</evidence>
<evidence type="ECO:0000256" key="3">
    <source>
        <dbReference type="ARBA" id="ARBA00023163"/>
    </source>
</evidence>
<dbReference type="Gene3D" id="3.40.50.2300">
    <property type="match status" value="1"/>
</dbReference>
<protein>
    <submittedName>
        <fullName evidence="7">Response regulator</fullName>
    </submittedName>
</protein>
<keyword evidence="8" id="KW-1185">Reference proteome</keyword>
<dbReference type="PANTHER" id="PTHR43280:SF28">
    <property type="entry name" value="HTH-TYPE TRANSCRIPTIONAL ACTIVATOR RHAS"/>
    <property type="match status" value="1"/>
</dbReference>
<dbReference type="InterPro" id="IPR011006">
    <property type="entry name" value="CheY-like_superfamily"/>
</dbReference>
<reference evidence="7 8" key="1">
    <citation type="submission" date="2020-08" db="EMBL/GenBank/DDBJ databases">
        <title>Cohnella phylogeny.</title>
        <authorList>
            <person name="Dunlap C."/>
        </authorList>
    </citation>
    <scope>NUCLEOTIDE SEQUENCE [LARGE SCALE GENOMIC DNA]</scope>
    <source>
        <strain evidence="7 8">DSM 25241</strain>
    </source>
</reference>
<name>A0A841T2T0_9BACL</name>
<dbReference type="PROSITE" id="PS50110">
    <property type="entry name" value="RESPONSE_REGULATORY"/>
    <property type="match status" value="1"/>
</dbReference>
<dbReference type="Pfam" id="PF00072">
    <property type="entry name" value="Response_reg"/>
    <property type="match status" value="1"/>
</dbReference>
<dbReference type="SMART" id="SM00448">
    <property type="entry name" value="REC"/>
    <property type="match status" value="1"/>
</dbReference>
<dbReference type="InterPro" id="IPR001789">
    <property type="entry name" value="Sig_transdc_resp-reg_receiver"/>
</dbReference>